<keyword evidence="2 6" id="KW-0328">Glycosyltransferase</keyword>
<accession>A0AAW7M381</accession>
<evidence type="ECO:0000313" key="11">
    <source>
        <dbReference type="Proteomes" id="UP001172756"/>
    </source>
</evidence>
<dbReference type="Gene3D" id="2.60.40.10">
    <property type="entry name" value="Immunoglobulins"/>
    <property type="match status" value="1"/>
</dbReference>
<evidence type="ECO:0000313" key="10">
    <source>
        <dbReference type="Proteomes" id="UP001172737"/>
    </source>
</evidence>
<dbReference type="CDD" id="cd11344">
    <property type="entry name" value="AmyAc_GlgE_like"/>
    <property type="match status" value="1"/>
</dbReference>
<dbReference type="InterPro" id="IPR013783">
    <property type="entry name" value="Ig-like_fold"/>
</dbReference>
<dbReference type="InterPro" id="IPR021828">
    <property type="entry name" value="GlgE_dom_N/S"/>
</dbReference>
<dbReference type="InterPro" id="IPR017868">
    <property type="entry name" value="Filamin/ABP280_repeat-like"/>
</dbReference>
<keyword evidence="10" id="KW-1185">Reference proteome</keyword>
<feature type="binding site" evidence="6">
    <location>
        <begin position="530"/>
        <end position="531"/>
    </location>
    <ligand>
        <name>alpha-maltose 1-phosphate</name>
        <dbReference type="ChEBI" id="CHEBI:63576"/>
    </ligand>
</feature>
<dbReference type="InterPro" id="IPR026585">
    <property type="entry name" value="GlgE"/>
</dbReference>
<evidence type="ECO:0000313" key="9">
    <source>
        <dbReference type="EMBL" id="MDN4489184.1"/>
    </source>
</evidence>
<dbReference type="RefSeq" id="WP_301121706.1">
    <property type="nucleotide sequence ID" value="NZ_JAUHPX010000010.1"/>
</dbReference>
<evidence type="ECO:0000313" key="8">
    <source>
        <dbReference type="EMBL" id="MDN4482541.1"/>
    </source>
</evidence>
<protein>
    <recommendedName>
        <fullName evidence="6">Alpha-1,4-glucan:maltose-1-phosphate maltosyltransferase</fullName>
        <shortName evidence="6">GMPMT</shortName>
        <ecNumber evidence="6">2.4.99.16</ecNumber>
    </recommendedName>
    <alternativeName>
        <fullName evidence="6">(1-&gt;4)-alpha-D-glucan:maltose-1-phosphate alpha-D-maltosyltransferase</fullName>
    </alternativeName>
</protein>
<evidence type="ECO:0000256" key="2">
    <source>
        <dbReference type="ARBA" id="ARBA00022676"/>
    </source>
</evidence>
<reference evidence="9" key="1">
    <citation type="submission" date="2023-06" db="EMBL/GenBank/DDBJ databases">
        <title>Sysu t00039.</title>
        <authorList>
            <person name="Gao L."/>
            <person name="Fang B.-Z."/>
            <person name="Li W.-J."/>
        </authorList>
    </citation>
    <scope>NUCLEOTIDE SEQUENCE</scope>
    <source>
        <strain evidence="9">SYSU T00039</strain>
    </source>
</reference>
<dbReference type="Proteomes" id="UP001172737">
    <property type="component" value="Unassembled WGS sequence"/>
</dbReference>
<dbReference type="GO" id="GO:0004553">
    <property type="term" value="F:hydrolase activity, hydrolyzing O-glycosyl compounds"/>
    <property type="evidence" value="ECO:0007669"/>
    <property type="project" value="InterPro"/>
</dbReference>
<feature type="binding site" evidence="6">
    <location>
        <position position="392"/>
    </location>
    <ligand>
        <name>alpha-maltose 1-phosphate</name>
        <dbReference type="ChEBI" id="CHEBI:63576"/>
    </ligand>
</feature>
<dbReference type="InterPro" id="IPR006047">
    <property type="entry name" value="GH13_cat_dom"/>
</dbReference>
<dbReference type="Gene3D" id="3.20.20.80">
    <property type="entry name" value="Glycosidases"/>
    <property type="match status" value="1"/>
</dbReference>
<evidence type="ECO:0000259" key="7">
    <source>
        <dbReference type="SMART" id="SM00642"/>
    </source>
</evidence>
<dbReference type="InterPro" id="IPR017853">
    <property type="entry name" value="GH"/>
</dbReference>
<feature type="binding site" evidence="6">
    <location>
        <position position="261"/>
    </location>
    <ligand>
        <name>alpha-maltose 1-phosphate</name>
        <dbReference type="ChEBI" id="CHEBI:63576"/>
    </ligand>
</feature>
<comment type="function">
    <text evidence="6">Maltosyltransferase that uses maltose 1-phosphate (M1P) as the sugar donor to elongate linear or branched alpha-(1-&gt;4)-glucans. Is involved in a branched alpha-glucan biosynthetic pathway from trehalose, together with TreS, Mak and GlgB.</text>
</comment>
<feature type="active site" description="Proton donor" evidence="6">
    <location>
        <position position="420"/>
    </location>
</feature>
<dbReference type="EC" id="2.4.99.16" evidence="6"/>
<name>A0AAW7M381_9MICO</name>
<proteinExistence type="inferred from homology"/>
<dbReference type="PANTHER" id="PTHR47786">
    <property type="entry name" value="ALPHA-1,4-GLUCAN:MALTOSE-1-PHOSPHATE MALTOSYLTRANSFERASE"/>
    <property type="match status" value="1"/>
</dbReference>
<dbReference type="Pfam" id="PF11896">
    <property type="entry name" value="GlgE_dom_N_S"/>
    <property type="match status" value="1"/>
</dbReference>
<dbReference type="AlphaFoldDB" id="A0AAW7M381"/>
<dbReference type="GO" id="GO:0030979">
    <property type="term" value="P:alpha-glucan biosynthetic process"/>
    <property type="evidence" value="ECO:0007669"/>
    <property type="project" value="UniProtKB-UniRule"/>
</dbReference>
<feature type="domain" description="Glycosyl hydrolase family 13 catalytic" evidence="7">
    <location>
        <begin position="207"/>
        <end position="542"/>
    </location>
</feature>
<keyword evidence="3 6" id="KW-0808">Transferase</keyword>
<dbReference type="PANTHER" id="PTHR47786:SF2">
    <property type="entry name" value="GLYCOSYL HYDROLASE FAMILY 13 CATALYTIC DOMAIN-CONTAINING PROTEIN"/>
    <property type="match status" value="1"/>
</dbReference>
<organism evidence="9 10">
    <name type="scientific">Demequina lignilytica</name>
    <dbReference type="NCBI Taxonomy" id="3051663"/>
    <lineage>
        <taxon>Bacteria</taxon>
        <taxon>Bacillati</taxon>
        <taxon>Actinomycetota</taxon>
        <taxon>Actinomycetes</taxon>
        <taxon>Micrococcales</taxon>
        <taxon>Demequinaceae</taxon>
        <taxon>Demequina</taxon>
    </lineage>
</organism>
<dbReference type="Gene3D" id="2.60.40.1180">
    <property type="entry name" value="Golgi alpha-mannosidase II"/>
    <property type="match status" value="1"/>
</dbReference>
<dbReference type="InterPro" id="IPR049171">
    <property type="entry name" value="GLGE_C"/>
</dbReference>
<evidence type="ECO:0000256" key="4">
    <source>
        <dbReference type="ARBA" id="ARBA00023277"/>
    </source>
</evidence>
<dbReference type="EMBL" id="JAUHQB010000002">
    <property type="protein sequence ID" value="MDN4482541.1"/>
    <property type="molecule type" value="Genomic_DNA"/>
</dbReference>
<feature type="binding site" evidence="6">
    <location>
        <position position="356"/>
    </location>
    <ligand>
        <name>alpha-maltose 1-phosphate</name>
        <dbReference type="ChEBI" id="CHEBI:63576"/>
    </ligand>
</feature>
<dbReference type="Pfam" id="PF21702">
    <property type="entry name" value="GLGE_C"/>
    <property type="match status" value="1"/>
</dbReference>
<comment type="similarity">
    <text evidence="6">Belongs to the glycosyl hydrolase 13 family. GlgE subfamily.</text>
</comment>
<dbReference type="Proteomes" id="UP001172756">
    <property type="component" value="Unassembled WGS sequence"/>
</dbReference>
<gene>
    <name evidence="6" type="primary">glgE</name>
    <name evidence="8" type="ORF">QQ002_03190</name>
    <name evidence="9" type="ORF">QQX10_13500</name>
</gene>
<comment type="subunit">
    <text evidence="1 6">Homodimer.</text>
</comment>
<evidence type="ECO:0000256" key="5">
    <source>
        <dbReference type="ARBA" id="ARBA00048735"/>
    </source>
</evidence>
<feature type="active site" description="Nucleophile" evidence="6">
    <location>
        <position position="391"/>
    </location>
</feature>
<dbReference type="HAMAP" id="MF_02124">
    <property type="entry name" value="GlgE"/>
    <property type="match status" value="1"/>
</dbReference>
<dbReference type="InterPro" id="IPR013780">
    <property type="entry name" value="Glyco_hydro_b"/>
</dbReference>
<sequence>MDPSPETSVGRIPIVGVSPALEEGRWPARAVVGEAVPITATIFREGHDSEGATVVITRPDGRRERLPMPLDDWGTSTYRAPWIPRREGLHTFRVEAWSDPVATWAHAAEVKIHAGVDVQLMLDEGVNVLTRALTEVRRAPAKQAVLQSAIDALRDGSVNPEARLQPALSPELKAILTAAPLRDSVSTSREYPILIQREKALVSAWYEIFPRSEGARRNKRTGEWHSGTFTTAAKRLPAIAAMGFDVVYLTPIHPIGITHRKGRNNSLKAEPGDPGSPYAIGAAEGGHDAIHPELGTMRTFKAFVKKARETGLEVALDVALQCSPDHPWVTEHPEWFTQRLDGTIAYAENPPKKYQDIYPLNFDNDPEGIYHAIRDMLQVWIDAGVTLFRVDNPHTKPLTFWERLLREIAQDHPEVIFLSEAFTRPAMMHTLAKIGFHQSYTYFTWRQNAAELGEYLEEVSGDASFYMRPNFWPTTHDILTPDMQHGGPALYRARAVLAATGAPSYGIYTGYEFVENVPRPGVEEQIDNEKYEFKARDWDDADRYGIQTLLTRLNDARRRHVALRRLRGLTLHRTTNPEFLCFTRHVPAEESPSGKADTVIVIASLDPHHVQSGVVTLDMAALGLEDDARIVVDDELTGATYTWGRDFYVRLDPAVTMAHVAAVRP</sequence>
<dbReference type="SUPFAM" id="SSF51445">
    <property type="entry name" value="(Trans)glycosidases"/>
    <property type="match status" value="1"/>
</dbReference>
<dbReference type="GO" id="GO:0016758">
    <property type="term" value="F:hexosyltransferase activity"/>
    <property type="evidence" value="ECO:0007669"/>
    <property type="project" value="UniProtKB-UniRule"/>
</dbReference>
<reference evidence="8 11" key="2">
    <citation type="submission" date="2023-06" db="EMBL/GenBank/DDBJ databases">
        <title>SYSU T0a273.</title>
        <authorList>
            <person name="Gao L."/>
            <person name="Fang B.-Z."/>
            <person name="Li W.-J."/>
        </authorList>
    </citation>
    <scope>NUCLEOTIDE SEQUENCE [LARGE SCALE GENOMIC DNA]</scope>
    <source>
        <strain evidence="8 11">SYSU T0a273</strain>
    </source>
</reference>
<evidence type="ECO:0000256" key="1">
    <source>
        <dbReference type="ARBA" id="ARBA00011738"/>
    </source>
</evidence>
<feature type="site" description="Transition state stabilizer" evidence="6">
    <location>
        <position position="477"/>
    </location>
</feature>
<dbReference type="PROSITE" id="PS50194">
    <property type="entry name" value="FILAMIN_REPEAT"/>
    <property type="match status" value="1"/>
</dbReference>
<dbReference type="Gene3D" id="1.20.58.80">
    <property type="entry name" value="Phosphotransferase system, lactose/cellobiose-type IIA subunit"/>
    <property type="match status" value="1"/>
</dbReference>
<dbReference type="EMBL" id="JAUHPX010000010">
    <property type="protein sequence ID" value="MDN4489184.1"/>
    <property type="molecule type" value="Genomic_DNA"/>
</dbReference>
<feature type="binding site" evidence="6">
    <location>
        <position position="321"/>
    </location>
    <ligand>
        <name>alpha-maltose 1-phosphate</name>
        <dbReference type="ChEBI" id="CHEBI:63576"/>
    </ligand>
</feature>
<comment type="caution">
    <text evidence="9">The sequence shown here is derived from an EMBL/GenBank/DDBJ whole genome shotgun (WGS) entry which is preliminary data.</text>
</comment>
<keyword evidence="4 6" id="KW-0119">Carbohydrate metabolism</keyword>
<dbReference type="SMART" id="SM00642">
    <property type="entry name" value="Aamy"/>
    <property type="match status" value="1"/>
</dbReference>
<evidence type="ECO:0000256" key="6">
    <source>
        <dbReference type="HAMAP-Rule" id="MF_02124"/>
    </source>
</evidence>
<evidence type="ECO:0000256" key="3">
    <source>
        <dbReference type="ARBA" id="ARBA00022679"/>
    </source>
</evidence>
<comment type="catalytic activity">
    <reaction evidence="5 6">
        <text>alpha-maltose 1-phosphate + [(1-&gt;4)-alpha-D-glucosyl](n) = [(1-&gt;4)-alpha-D-glucosyl](n+2) + phosphate</text>
        <dbReference type="Rhea" id="RHEA:42692"/>
        <dbReference type="Rhea" id="RHEA-COMP:9584"/>
        <dbReference type="Rhea" id="RHEA-COMP:10183"/>
        <dbReference type="ChEBI" id="CHEBI:15444"/>
        <dbReference type="ChEBI" id="CHEBI:43474"/>
        <dbReference type="ChEBI" id="CHEBI:63576"/>
        <dbReference type="EC" id="2.4.99.16"/>
    </reaction>
</comment>